<sequence>MPPDRPDSARPSPPDAGRIPQHIAIIMDGNGRWAKQRGLPRIEGHRRGVETVRTITFAARDLGVRMLTLYAFSAENWRRPQDEVGALMMLLEFYLKRELANFIANRVRLRTIGRTEELPPGVRTVLAHAVEQTKHFSDYTLVLALNYGSRSEVMDAARAYAAAIAAGREKLNDDSWSTFSRYLYSADLPDPDLVIRTSGETRLSNFLLLQAAYSELIFTPVLWPDFSKTDLAAAVDEYGRRERRYGRTSEQLSPAASK</sequence>
<feature type="binding site" evidence="2">
    <location>
        <begin position="29"/>
        <end position="32"/>
    </location>
    <ligand>
        <name>substrate</name>
    </ligand>
</feature>
<organism evidence="3 4">
    <name type="scientific">Horticoccus luteus</name>
    <dbReference type="NCBI Taxonomy" id="2862869"/>
    <lineage>
        <taxon>Bacteria</taxon>
        <taxon>Pseudomonadati</taxon>
        <taxon>Verrucomicrobiota</taxon>
        <taxon>Opitutia</taxon>
        <taxon>Opitutales</taxon>
        <taxon>Opitutaceae</taxon>
        <taxon>Horticoccus</taxon>
    </lineage>
</organism>
<dbReference type="SUPFAM" id="SSF64005">
    <property type="entry name" value="Undecaprenyl diphosphate synthase"/>
    <property type="match status" value="1"/>
</dbReference>
<dbReference type="PROSITE" id="PS01066">
    <property type="entry name" value="UPP_SYNTHASE"/>
    <property type="match status" value="1"/>
</dbReference>
<feature type="binding site" evidence="2">
    <location>
        <position position="41"/>
    </location>
    <ligand>
        <name>substrate</name>
    </ligand>
</feature>
<dbReference type="CDD" id="cd00475">
    <property type="entry name" value="Cis_IPPS"/>
    <property type="match status" value="1"/>
</dbReference>
<keyword evidence="4" id="KW-1185">Reference proteome</keyword>
<feature type="binding site" evidence="2">
    <location>
        <position position="45"/>
    </location>
    <ligand>
        <name>substrate</name>
    </ligand>
</feature>
<feature type="active site" description="Proton acceptor" evidence="2">
    <location>
        <position position="76"/>
    </location>
</feature>
<dbReference type="NCBIfam" id="TIGR00055">
    <property type="entry name" value="uppS"/>
    <property type="match status" value="1"/>
</dbReference>
<comment type="cofactor">
    <cofactor evidence="2">
        <name>Mg(2+)</name>
        <dbReference type="ChEBI" id="CHEBI:18420"/>
    </cofactor>
    <text evidence="2">Binds 2 magnesium ions per subunit.</text>
</comment>
<dbReference type="Pfam" id="PF01255">
    <property type="entry name" value="Prenyltransf"/>
    <property type="match status" value="1"/>
</dbReference>
<feature type="binding site" evidence="2">
    <location>
        <begin position="202"/>
        <end position="204"/>
    </location>
    <ligand>
        <name>substrate</name>
    </ligand>
</feature>
<feature type="binding site" evidence="2">
    <location>
        <position position="196"/>
    </location>
    <ligand>
        <name>substrate</name>
    </ligand>
</feature>
<dbReference type="HAMAP" id="MF_01139">
    <property type="entry name" value="ISPT"/>
    <property type="match status" value="1"/>
</dbReference>
<feature type="binding site" evidence="2">
    <location>
        <position position="79"/>
    </location>
    <ligand>
        <name>substrate</name>
    </ligand>
</feature>
<evidence type="ECO:0000313" key="3">
    <source>
        <dbReference type="EMBL" id="QYM77572.1"/>
    </source>
</evidence>
<protein>
    <recommendedName>
        <fullName evidence="2">Isoprenyl transferase</fullName>
        <ecNumber evidence="2">2.5.1.-</ecNumber>
    </recommendedName>
</protein>
<dbReference type="RefSeq" id="WP_220160677.1">
    <property type="nucleotide sequence ID" value="NZ_CP080507.1"/>
</dbReference>
<dbReference type="EC" id="2.5.1.-" evidence="2"/>
<dbReference type="Proteomes" id="UP000825051">
    <property type="component" value="Chromosome"/>
</dbReference>
<feature type="binding site" evidence="2">
    <location>
        <position position="28"/>
    </location>
    <ligand>
        <name>Mg(2+)</name>
        <dbReference type="ChEBI" id="CHEBI:18420"/>
    </ligand>
</feature>
<name>A0A8F9XF15_9BACT</name>
<feature type="binding site" evidence="2">
    <location>
        <begin position="73"/>
        <end position="75"/>
    </location>
    <ligand>
        <name>substrate</name>
    </ligand>
</feature>
<dbReference type="KEGG" id="ole:K0B96_09550"/>
<dbReference type="PANTHER" id="PTHR10291">
    <property type="entry name" value="DEHYDRODOLICHYL DIPHOSPHATE SYNTHASE FAMILY MEMBER"/>
    <property type="match status" value="1"/>
</dbReference>
<dbReference type="Gene3D" id="3.40.1180.10">
    <property type="entry name" value="Decaprenyl diphosphate synthase-like"/>
    <property type="match status" value="1"/>
</dbReference>
<dbReference type="GO" id="GO:0045547">
    <property type="term" value="F:ditrans,polycis-polyprenyl diphosphate synthase [(2E,6E)-farnesyl diphosphate specific] activity"/>
    <property type="evidence" value="ECO:0007669"/>
    <property type="project" value="TreeGrafter"/>
</dbReference>
<proteinExistence type="inferred from homology"/>
<dbReference type="PANTHER" id="PTHR10291:SF0">
    <property type="entry name" value="DEHYDRODOLICHYL DIPHOSPHATE SYNTHASE 2"/>
    <property type="match status" value="1"/>
</dbReference>
<dbReference type="FunFam" id="3.40.1180.10:FF:000001">
    <property type="entry name" value="(2E,6E)-farnesyl-diphosphate-specific ditrans,polycis-undecaprenyl-diphosphate synthase"/>
    <property type="match status" value="1"/>
</dbReference>
<reference evidence="3" key="1">
    <citation type="submission" date="2021-08" db="EMBL/GenBank/DDBJ databases">
        <title>Genome of a novel bacterium of the phylum Verrucomicrobia, Oleiharenicola sp. KSB-15.</title>
        <authorList>
            <person name="Chung J.-H."/>
            <person name="Ahn J.-H."/>
            <person name="Yoon Y."/>
            <person name="Kim D.-Y."/>
            <person name="An S.-H."/>
            <person name="Park I."/>
            <person name="Yeon J."/>
        </authorList>
    </citation>
    <scope>NUCLEOTIDE SEQUENCE</scope>
    <source>
        <strain evidence="3">KSB-15</strain>
    </source>
</reference>
<gene>
    <name evidence="3" type="ORF">K0B96_09550</name>
</gene>
<keyword evidence="2" id="KW-0479">Metal-binding</keyword>
<dbReference type="AlphaFoldDB" id="A0A8F9XF15"/>
<comment type="subunit">
    <text evidence="2">Homodimer.</text>
</comment>
<evidence type="ECO:0000313" key="4">
    <source>
        <dbReference type="Proteomes" id="UP000825051"/>
    </source>
</evidence>
<feature type="binding site" evidence="2">
    <location>
        <position position="33"/>
    </location>
    <ligand>
        <name>substrate</name>
    </ligand>
</feature>
<comment type="function">
    <text evidence="2">Catalyzes the condensation of isopentenyl diphosphate (IPP) with allylic pyrophosphates generating different type of terpenoids.</text>
</comment>
<dbReference type="NCBIfam" id="NF011405">
    <property type="entry name" value="PRK14830.1"/>
    <property type="match status" value="1"/>
</dbReference>
<dbReference type="InterPro" id="IPR018520">
    <property type="entry name" value="UPP_synth-like_CS"/>
</dbReference>
<accession>A0A8F9XF15</accession>
<keyword evidence="1 2" id="KW-0808">Transferase</keyword>
<dbReference type="EMBL" id="CP080507">
    <property type="protein sequence ID" value="QYM77572.1"/>
    <property type="molecule type" value="Genomic_DNA"/>
</dbReference>
<dbReference type="InterPro" id="IPR001441">
    <property type="entry name" value="UPP_synth-like"/>
</dbReference>
<feature type="binding site" evidence="2">
    <location>
        <position position="215"/>
    </location>
    <ligand>
        <name>Mg(2+)</name>
        <dbReference type="ChEBI" id="CHEBI:18420"/>
    </ligand>
</feature>
<dbReference type="InterPro" id="IPR036424">
    <property type="entry name" value="UPP_synth-like_sf"/>
</dbReference>
<keyword evidence="2" id="KW-0460">Magnesium</keyword>
<feature type="active site" evidence="2">
    <location>
        <position position="28"/>
    </location>
</feature>
<feature type="binding site" evidence="2">
    <location>
        <position position="77"/>
    </location>
    <ligand>
        <name>substrate</name>
    </ligand>
</feature>
<dbReference type="GO" id="GO:0016094">
    <property type="term" value="P:polyprenol biosynthetic process"/>
    <property type="evidence" value="ECO:0007669"/>
    <property type="project" value="TreeGrafter"/>
</dbReference>
<dbReference type="GO" id="GO:0000287">
    <property type="term" value="F:magnesium ion binding"/>
    <property type="evidence" value="ECO:0007669"/>
    <property type="project" value="UniProtKB-UniRule"/>
</dbReference>
<evidence type="ECO:0000256" key="2">
    <source>
        <dbReference type="HAMAP-Rule" id="MF_01139"/>
    </source>
</evidence>
<comment type="similarity">
    <text evidence="2">Belongs to the UPP synthase family.</text>
</comment>
<evidence type="ECO:0000256" key="1">
    <source>
        <dbReference type="ARBA" id="ARBA00022679"/>
    </source>
</evidence>